<gene>
    <name evidence="1" type="ORF">O6H91_06G044200</name>
</gene>
<keyword evidence="2" id="KW-1185">Reference proteome</keyword>
<reference evidence="2" key="1">
    <citation type="journal article" date="2024" name="Proc. Natl. Acad. Sci. U.S.A.">
        <title>Extraordinary preservation of gene collinearity over three hundred million years revealed in homosporous lycophytes.</title>
        <authorList>
            <person name="Li C."/>
            <person name="Wickell D."/>
            <person name="Kuo L.Y."/>
            <person name="Chen X."/>
            <person name="Nie B."/>
            <person name="Liao X."/>
            <person name="Peng D."/>
            <person name="Ji J."/>
            <person name="Jenkins J."/>
            <person name="Williams M."/>
            <person name="Shu S."/>
            <person name="Plott C."/>
            <person name="Barry K."/>
            <person name="Rajasekar S."/>
            <person name="Grimwood J."/>
            <person name="Han X."/>
            <person name="Sun S."/>
            <person name="Hou Z."/>
            <person name="He W."/>
            <person name="Dai G."/>
            <person name="Sun C."/>
            <person name="Schmutz J."/>
            <person name="Leebens-Mack J.H."/>
            <person name="Li F.W."/>
            <person name="Wang L."/>
        </authorList>
    </citation>
    <scope>NUCLEOTIDE SEQUENCE [LARGE SCALE GENOMIC DNA]</scope>
    <source>
        <strain evidence="2">cv. PW_Plant_1</strain>
    </source>
</reference>
<organism evidence="1 2">
    <name type="scientific">Diphasiastrum complanatum</name>
    <name type="common">Issler's clubmoss</name>
    <name type="synonym">Lycopodium complanatum</name>
    <dbReference type="NCBI Taxonomy" id="34168"/>
    <lineage>
        <taxon>Eukaryota</taxon>
        <taxon>Viridiplantae</taxon>
        <taxon>Streptophyta</taxon>
        <taxon>Embryophyta</taxon>
        <taxon>Tracheophyta</taxon>
        <taxon>Lycopodiopsida</taxon>
        <taxon>Lycopodiales</taxon>
        <taxon>Lycopodiaceae</taxon>
        <taxon>Lycopodioideae</taxon>
        <taxon>Diphasiastrum</taxon>
    </lineage>
</organism>
<accession>A0ACC2DD07</accession>
<proteinExistence type="predicted"/>
<evidence type="ECO:0000313" key="1">
    <source>
        <dbReference type="EMBL" id="KAJ7552154.1"/>
    </source>
</evidence>
<comment type="caution">
    <text evidence="1">The sequence shown here is derived from an EMBL/GenBank/DDBJ whole genome shotgun (WGS) entry which is preliminary data.</text>
</comment>
<protein>
    <submittedName>
        <fullName evidence="1">Uncharacterized protein</fullName>
    </submittedName>
</protein>
<sequence>MNLAIKRMDLVIDCNGQCSSPRIEPLAEDQSYVNSEELSSGRVKLVCSYGGRILPRPRDYQLRYVGGETRILGISRNILFADLMSKLGKLCGTSVVPKYQLPYEDLDVLVSISSDEDLDIMMEEFEKQINSKDGSSRIRVFLFTAKQQTVVDSLEDPRNPEQRFLDAVNGVSTLCRPHTKSFTFAQVPDYLFGLEGLTNQDQNSAALSSEAFAAQYTFSPVQSSTLDKRFAFPLHSIACCQLIASLPRQETSSERQLMLHPTSVTEKWVISDSFITTRPESSSRDTNQLGAPTVISQDHDSFSNAQPNYVDPNSVDKIINQDTCFASAVQFNSGLIVEQQHKGMRITRGVIDHPNLDLSSGENWNSCENQGKKMLMQRTVSDPNLSSDNRIQKLPSLNVSSNTTSGSRHWRADDDQQQFNERAVSKPPNLVLLPRPASTQLPAPSMHRIASAPNVMRAGDTFPAPCCIAPPHPASQPPRTYDQQLPTPQRSPTTPRSSRATHQSPRFRDLPPAPEFQEQPTNFRHQNTSGPLFPHLISHTVPHSHKPSI</sequence>
<dbReference type="EMBL" id="CM055097">
    <property type="protein sequence ID" value="KAJ7552154.1"/>
    <property type="molecule type" value="Genomic_DNA"/>
</dbReference>
<evidence type="ECO:0000313" key="2">
    <source>
        <dbReference type="Proteomes" id="UP001162992"/>
    </source>
</evidence>
<dbReference type="Proteomes" id="UP001162992">
    <property type="component" value="Chromosome 6"/>
</dbReference>
<name>A0ACC2DD07_DIPCM</name>